<feature type="region of interest" description="Disordered" evidence="6">
    <location>
        <begin position="1"/>
        <end position="52"/>
    </location>
</feature>
<evidence type="ECO:0000256" key="4">
    <source>
        <dbReference type="ARBA" id="ARBA00022833"/>
    </source>
</evidence>
<evidence type="ECO:0000256" key="6">
    <source>
        <dbReference type="SAM" id="MobiDB-lite"/>
    </source>
</evidence>
<name>N1QUE2_AEGTA</name>
<evidence type="ECO:0000256" key="2">
    <source>
        <dbReference type="ARBA" id="ARBA00022723"/>
    </source>
</evidence>
<keyword evidence="5" id="KW-0010">Activator</keyword>
<reference evidence="7" key="1">
    <citation type="submission" date="2015-06" db="UniProtKB">
        <authorList>
            <consortium name="EnsemblPlants"/>
        </authorList>
    </citation>
    <scope>IDENTIFICATION</scope>
</reference>
<evidence type="ECO:0000256" key="5">
    <source>
        <dbReference type="ARBA" id="ARBA00023159"/>
    </source>
</evidence>
<dbReference type="AlphaFoldDB" id="N1QUE2"/>
<protein>
    <submittedName>
        <fullName evidence="7">GATA transcription factor 14</fullName>
    </submittedName>
</protein>
<organism evidence="7">
    <name type="scientific">Aegilops tauschii</name>
    <name type="common">Tausch's goatgrass</name>
    <name type="synonym">Aegilops squarrosa</name>
    <dbReference type="NCBI Taxonomy" id="37682"/>
    <lineage>
        <taxon>Eukaryota</taxon>
        <taxon>Viridiplantae</taxon>
        <taxon>Streptophyta</taxon>
        <taxon>Embryophyta</taxon>
        <taxon>Tracheophyta</taxon>
        <taxon>Spermatophyta</taxon>
        <taxon>Magnoliopsida</taxon>
        <taxon>Liliopsida</taxon>
        <taxon>Poales</taxon>
        <taxon>Poaceae</taxon>
        <taxon>BOP clade</taxon>
        <taxon>Pooideae</taxon>
        <taxon>Triticodae</taxon>
        <taxon>Triticeae</taxon>
        <taxon>Triticinae</taxon>
        <taxon>Aegilops</taxon>
    </lineage>
</organism>
<evidence type="ECO:0000256" key="1">
    <source>
        <dbReference type="ARBA" id="ARBA00005694"/>
    </source>
</evidence>
<dbReference type="InterPro" id="IPR013088">
    <property type="entry name" value="Znf_NHR/GATA"/>
</dbReference>
<dbReference type="InterPro" id="IPR000679">
    <property type="entry name" value="Znf_GATA"/>
</dbReference>
<feature type="region of interest" description="Disordered" evidence="6">
    <location>
        <begin position="318"/>
        <end position="337"/>
    </location>
</feature>
<dbReference type="Pfam" id="PF00320">
    <property type="entry name" value="GATA"/>
    <property type="match status" value="1"/>
</dbReference>
<dbReference type="PANTHER" id="PTHR45658">
    <property type="entry name" value="GATA TRANSCRIPTION FACTOR"/>
    <property type="match status" value="1"/>
</dbReference>
<dbReference type="PANTHER" id="PTHR45658:SF79">
    <property type="entry name" value="GATA-TYPE DOMAIN-CONTAINING PROTEIN"/>
    <property type="match status" value="1"/>
</dbReference>
<comment type="similarity">
    <text evidence="1">Belongs to the type IV zinc-finger family. Class A subfamily.</text>
</comment>
<keyword evidence="3" id="KW-0863">Zinc-finger</keyword>
<feature type="compositionally biased region" description="Basic and acidic residues" evidence="6">
    <location>
        <begin position="251"/>
        <end position="262"/>
    </location>
</feature>
<feature type="region of interest" description="Disordered" evidence="6">
    <location>
        <begin position="204"/>
        <end position="265"/>
    </location>
</feature>
<dbReference type="GO" id="GO:0005634">
    <property type="term" value="C:nucleus"/>
    <property type="evidence" value="ECO:0007669"/>
    <property type="project" value="TreeGrafter"/>
</dbReference>
<dbReference type="Gene3D" id="3.30.50.10">
    <property type="entry name" value="Erythroid Transcription Factor GATA-1, subunit A"/>
    <property type="match status" value="1"/>
</dbReference>
<keyword evidence="4" id="KW-0862">Zinc</keyword>
<feature type="compositionally biased region" description="Low complexity" evidence="6">
    <location>
        <begin position="219"/>
        <end position="240"/>
    </location>
</feature>
<dbReference type="GO" id="GO:0030154">
    <property type="term" value="P:cell differentiation"/>
    <property type="evidence" value="ECO:0007669"/>
    <property type="project" value="TreeGrafter"/>
</dbReference>
<dbReference type="GO" id="GO:0006355">
    <property type="term" value="P:regulation of DNA-templated transcription"/>
    <property type="evidence" value="ECO:0007669"/>
    <property type="project" value="InterPro"/>
</dbReference>
<dbReference type="CDD" id="cd00202">
    <property type="entry name" value="ZnF_GATA"/>
    <property type="match status" value="1"/>
</dbReference>
<dbReference type="InterPro" id="IPR051140">
    <property type="entry name" value="GATA_TF"/>
</dbReference>
<evidence type="ECO:0000313" key="7">
    <source>
        <dbReference type="EnsemblPlants" id="EMT02851"/>
    </source>
</evidence>
<evidence type="ECO:0000256" key="3">
    <source>
        <dbReference type="ARBA" id="ARBA00022771"/>
    </source>
</evidence>
<dbReference type="PROSITE" id="PS50114">
    <property type="entry name" value="GATA_ZN_FINGER_2"/>
    <property type="match status" value="1"/>
</dbReference>
<dbReference type="EnsemblPlants" id="EMT02851">
    <property type="protein sequence ID" value="EMT02851"/>
    <property type="gene ID" value="F775_03546"/>
</dbReference>
<dbReference type="SUPFAM" id="SSF57716">
    <property type="entry name" value="Glucocorticoid receptor-like (DNA-binding domain)"/>
    <property type="match status" value="1"/>
</dbReference>
<dbReference type="GO" id="GO:0043565">
    <property type="term" value="F:sequence-specific DNA binding"/>
    <property type="evidence" value="ECO:0007669"/>
    <property type="project" value="InterPro"/>
</dbReference>
<dbReference type="SMART" id="SM00401">
    <property type="entry name" value="ZnF_GATA"/>
    <property type="match status" value="1"/>
</dbReference>
<accession>N1QUE2</accession>
<keyword evidence="2" id="KW-0479">Metal-binding</keyword>
<dbReference type="GO" id="GO:0008270">
    <property type="term" value="F:zinc ion binding"/>
    <property type="evidence" value="ECO:0007669"/>
    <property type="project" value="UniProtKB-KW"/>
</dbReference>
<dbReference type="PROSITE" id="PS00344">
    <property type="entry name" value="GATA_ZN_FINGER_1"/>
    <property type="match status" value="1"/>
</dbReference>
<sequence length="430" mass="46760">MVLGLPPEGHKQVAGPRTRPIYKETKRNTTSDVAQDEWRRKRHGSRGEASSVWRPESTKGYFRLGFVSVSPPFHTRWLLATQATRNPSRRRMPNPTPYASLLNDAPPADLDGADADLDLCPDGGLCLPDDPLDTVIGYMSMLDDGFLEGLGLGCSPPRGRVGDGQDYSGGALAGMKADADLGSLAEGRPLSLCDAGAPGGRKRSAFHMFDSKPEGLPPARARSLSCSTTTTSSSTASGARNLSPTSGGTEAPREPASKDYDLRWTLPRKPHHRRAVRRRAASWSLALPPQLMSAGAYDCNGDSNANDDKDKDYVLSHCKNGRGNGGPRPARRQQKKTDGKICTHCRVEGTPQWRTGPAGSGTLCNACGIRYKMGKLFPEYRPSTSPEFGSLEHSNRHRNVERIREKKMKVMVPEVPGMLQADTTRTILRA</sequence>
<proteinExistence type="inferred from homology"/>